<keyword evidence="2" id="KW-0963">Cytoplasm</keyword>
<evidence type="ECO:0000256" key="5">
    <source>
        <dbReference type="ARBA" id="ARBA00023015"/>
    </source>
</evidence>
<dbReference type="PANTHER" id="PTHR48111">
    <property type="entry name" value="REGULATOR OF RPOS"/>
    <property type="match status" value="1"/>
</dbReference>
<dbReference type="Gene3D" id="3.40.50.2300">
    <property type="match status" value="1"/>
</dbReference>
<dbReference type="SUPFAM" id="SSF52172">
    <property type="entry name" value="CheY-like"/>
    <property type="match status" value="1"/>
</dbReference>
<sequence length="245" mass="27453">MNNPHVILVVDDDPQIQDLTAHLLANNGFKALKAGCTAEADAVLAGGHVDLIVLDIMMPKEDGRQFCQRIRQTSRIPIIMLTALRDDIDRIVGLEIGADDYVTKPFTPLELVARVKAVLRRVSDGAADHAPDGSRQYVFNDLVLDVDRRRLQRLDSTEIDLTSGEFSLLLTLIESRPRVLSRDQLLDLTRGASSNPFDRSIDTHISRLRKKIEPDPRRAQIIKTVRNLGYAFSGKVEKLNRRAGR</sequence>
<organism evidence="13 14">
    <name type="scientific">Aquisalinus flavus</name>
    <dbReference type="NCBI Taxonomy" id="1526572"/>
    <lineage>
        <taxon>Bacteria</taxon>
        <taxon>Pseudomonadati</taxon>
        <taxon>Pseudomonadota</taxon>
        <taxon>Alphaproteobacteria</taxon>
        <taxon>Parvularculales</taxon>
        <taxon>Parvularculaceae</taxon>
        <taxon>Aquisalinus</taxon>
    </lineage>
</organism>
<comment type="subcellular location">
    <subcellularLocation>
        <location evidence="1">Cytoplasm</location>
    </subcellularLocation>
</comment>
<dbReference type="InterPro" id="IPR016032">
    <property type="entry name" value="Sig_transdc_resp-reg_C-effctor"/>
</dbReference>
<evidence type="ECO:0000256" key="10">
    <source>
        <dbReference type="PROSITE-ProRule" id="PRU01091"/>
    </source>
</evidence>
<dbReference type="GO" id="GO:0000156">
    <property type="term" value="F:phosphorelay response regulator activity"/>
    <property type="evidence" value="ECO:0007669"/>
    <property type="project" value="TreeGrafter"/>
</dbReference>
<keyword evidence="7" id="KW-0804">Transcription</keyword>
<dbReference type="CDD" id="cd00383">
    <property type="entry name" value="trans_reg_C"/>
    <property type="match status" value="1"/>
</dbReference>
<feature type="modified residue" description="4-aspartylphosphate" evidence="9">
    <location>
        <position position="55"/>
    </location>
</feature>
<evidence type="ECO:0000259" key="12">
    <source>
        <dbReference type="PROSITE" id="PS51755"/>
    </source>
</evidence>
<evidence type="ECO:0000256" key="1">
    <source>
        <dbReference type="ARBA" id="ARBA00004496"/>
    </source>
</evidence>
<name>A0A8J2Y6P3_9PROT</name>
<dbReference type="GO" id="GO:0000976">
    <property type="term" value="F:transcription cis-regulatory region binding"/>
    <property type="evidence" value="ECO:0007669"/>
    <property type="project" value="TreeGrafter"/>
</dbReference>
<evidence type="ECO:0000256" key="4">
    <source>
        <dbReference type="ARBA" id="ARBA00023012"/>
    </source>
</evidence>
<dbReference type="Gene3D" id="1.10.10.10">
    <property type="entry name" value="Winged helix-like DNA-binding domain superfamily/Winged helix DNA-binding domain"/>
    <property type="match status" value="1"/>
</dbReference>
<keyword evidence="6 10" id="KW-0238">DNA-binding</keyword>
<evidence type="ECO:0000259" key="11">
    <source>
        <dbReference type="PROSITE" id="PS50110"/>
    </source>
</evidence>
<dbReference type="EMBL" id="BMGH01000001">
    <property type="protein sequence ID" value="GGD05802.1"/>
    <property type="molecule type" value="Genomic_DNA"/>
</dbReference>
<dbReference type="PROSITE" id="PS51755">
    <property type="entry name" value="OMPR_PHOB"/>
    <property type="match status" value="1"/>
</dbReference>
<keyword evidence="3 9" id="KW-0597">Phosphoprotein</keyword>
<dbReference type="PROSITE" id="PS50110">
    <property type="entry name" value="RESPONSE_REGULATORY"/>
    <property type="match status" value="1"/>
</dbReference>
<dbReference type="FunFam" id="3.40.50.2300:FF:000001">
    <property type="entry name" value="DNA-binding response regulator PhoB"/>
    <property type="match status" value="1"/>
</dbReference>
<dbReference type="GO" id="GO:0005829">
    <property type="term" value="C:cytosol"/>
    <property type="evidence" value="ECO:0007669"/>
    <property type="project" value="TreeGrafter"/>
</dbReference>
<dbReference type="InterPro" id="IPR036388">
    <property type="entry name" value="WH-like_DNA-bd_sf"/>
</dbReference>
<reference evidence="13" key="1">
    <citation type="journal article" date="2014" name="Int. J. Syst. Evol. Microbiol.">
        <title>Complete genome sequence of Corynebacterium casei LMG S-19264T (=DSM 44701T), isolated from a smear-ripened cheese.</title>
        <authorList>
            <consortium name="US DOE Joint Genome Institute (JGI-PGF)"/>
            <person name="Walter F."/>
            <person name="Albersmeier A."/>
            <person name="Kalinowski J."/>
            <person name="Ruckert C."/>
        </authorList>
    </citation>
    <scope>NUCLEOTIDE SEQUENCE</scope>
    <source>
        <strain evidence="13">CGMCC 1.12921</strain>
    </source>
</reference>
<keyword evidence="14" id="KW-1185">Reference proteome</keyword>
<keyword evidence="5" id="KW-0805">Transcription regulation</keyword>
<evidence type="ECO:0000256" key="8">
    <source>
        <dbReference type="ARBA" id="ARBA00067337"/>
    </source>
</evidence>
<proteinExistence type="predicted"/>
<feature type="DNA-binding region" description="OmpR/PhoB-type" evidence="10">
    <location>
        <begin position="134"/>
        <end position="234"/>
    </location>
</feature>
<dbReference type="SUPFAM" id="SSF46894">
    <property type="entry name" value="C-terminal effector domain of the bipartite response regulators"/>
    <property type="match status" value="1"/>
</dbReference>
<dbReference type="InterPro" id="IPR001867">
    <property type="entry name" value="OmpR/PhoB-type_DNA-bd"/>
</dbReference>
<dbReference type="GO" id="GO:0006355">
    <property type="term" value="P:regulation of DNA-templated transcription"/>
    <property type="evidence" value="ECO:0007669"/>
    <property type="project" value="InterPro"/>
</dbReference>
<dbReference type="CDD" id="cd17574">
    <property type="entry name" value="REC_OmpR"/>
    <property type="match status" value="1"/>
</dbReference>
<dbReference type="AlphaFoldDB" id="A0A8J2Y6P3"/>
<evidence type="ECO:0000256" key="7">
    <source>
        <dbReference type="ARBA" id="ARBA00023163"/>
    </source>
</evidence>
<feature type="domain" description="OmpR/PhoB-type" evidence="12">
    <location>
        <begin position="134"/>
        <end position="234"/>
    </location>
</feature>
<dbReference type="SMART" id="SM00862">
    <property type="entry name" value="Trans_reg_C"/>
    <property type="match status" value="1"/>
</dbReference>
<dbReference type="FunFam" id="1.10.10.10:FF:000099">
    <property type="entry name" value="Two-component system response regulator TorR"/>
    <property type="match status" value="1"/>
</dbReference>
<comment type="caution">
    <text evidence="13">The sequence shown here is derived from an EMBL/GenBank/DDBJ whole genome shotgun (WGS) entry which is preliminary data.</text>
</comment>
<feature type="domain" description="Response regulatory" evidence="11">
    <location>
        <begin position="6"/>
        <end position="119"/>
    </location>
</feature>
<evidence type="ECO:0000256" key="9">
    <source>
        <dbReference type="PROSITE-ProRule" id="PRU00169"/>
    </source>
</evidence>
<dbReference type="Proteomes" id="UP000613582">
    <property type="component" value="Unassembled WGS sequence"/>
</dbReference>
<reference evidence="13" key="2">
    <citation type="submission" date="2020-09" db="EMBL/GenBank/DDBJ databases">
        <authorList>
            <person name="Sun Q."/>
            <person name="Zhou Y."/>
        </authorList>
    </citation>
    <scope>NUCLEOTIDE SEQUENCE</scope>
    <source>
        <strain evidence="13">CGMCC 1.12921</strain>
    </source>
</reference>
<dbReference type="InterPro" id="IPR039420">
    <property type="entry name" value="WalR-like"/>
</dbReference>
<evidence type="ECO:0000256" key="2">
    <source>
        <dbReference type="ARBA" id="ARBA00022490"/>
    </source>
</evidence>
<dbReference type="Pfam" id="PF00072">
    <property type="entry name" value="Response_reg"/>
    <property type="match status" value="1"/>
</dbReference>
<dbReference type="InterPro" id="IPR011006">
    <property type="entry name" value="CheY-like_superfamily"/>
</dbReference>
<protein>
    <recommendedName>
        <fullName evidence="8">Regulatory protein VirG</fullName>
    </recommendedName>
</protein>
<evidence type="ECO:0000256" key="3">
    <source>
        <dbReference type="ARBA" id="ARBA00022553"/>
    </source>
</evidence>
<dbReference type="InterPro" id="IPR001789">
    <property type="entry name" value="Sig_transdc_resp-reg_receiver"/>
</dbReference>
<dbReference type="GO" id="GO:0032993">
    <property type="term" value="C:protein-DNA complex"/>
    <property type="evidence" value="ECO:0007669"/>
    <property type="project" value="TreeGrafter"/>
</dbReference>
<accession>A0A8J2Y6P3</accession>
<dbReference type="SMART" id="SM00448">
    <property type="entry name" value="REC"/>
    <property type="match status" value="1"/>
</dbReference>
<dbReference type="Pfam" id="PF00486">
    <property type="entry name" value="Trans_reg_C"/>
    <property type="match status" value="1"/>
</dbReference>
<dbReference type="Gene3D" id="6.10.250.690">
    <property type="match status" value="1"/>
</dbReference>
<dbReference type="PANTHER" id="PTHR48111:SF4">
    <property type="entry name" value="DNA-BINDING DUAL TRANSCRIPTIONAL REGULATOR OMPR"/>
    <property type="match status" value="1"/>
</dbReference>
<evidence type="ECO:0000256" key="6">
    <source>
        <dbReference type="ARBA" id="ARBA00023125"/>
    </source>
</evidence>
<evidence type="ECO:0000313" key="14">
    <source>
        <dbReference type="Proteomes" id="UP000613582"/>
    </source>
</evidence>
<keyword evidence="4" id="KW-0902">Two-component regulatory system</keyword>
<gene>
    <name evidence="13" type="ORF">GCM10011342_13410</name>
</gene>
<evidence type="ECO:0000313" key="13">
    <source>
        <dbReference type="EMBL" id="GGD05802.1"/>
    </source>
</evidence>